<proteinExistence type="predicted"/>
<dbReference type="Gene3D" id="3.40.50.450">
    <property type="match status" value="1"/>
</dbReference>
<dbReference type="InterPro" id="IPR041164">
    <property type="entry name" value="LDcluster4"/>
</dbReference>
<gene>
    <name evidence="1" type="ORF">BJ999_000387</name>
</gene>
<organism evidence="1 2">
    <name type="scientific">Actinomadura citrea</name>
    <dbReference type="NCBI Taxonomy" id="46158"/>
    <lineage>
        <taxon>Bacteria</taxon>
        <taxon>Bacillati</taxon>
        <taxon>Actinomycetota</taxon>
        <taxon>Actinomycetes</taxon>
        <taxon>Streptosporangiales</taxon>
        <taxon>Thermomonosporaceae</taxon>
        <taxon>Actinomadura</taxon>
    </lineage>
</organism>
<keyword evidence="2" id="KW-1185">Reference proteome</keyword>
<name>A0A7Y9G575_9ACTN</name>
<protein>
    <submittedName>
        <fullName evidence="1">Uncharacterized protein</fullName>
    </submittedName>
</protein>
<sequence length="295" mass="32221">MTRRRYFDPGSVPVGFWCREDVAHALTRRDVGRFFRLFLDQFAECTQTQLALLTQHDRSDISNWVRGTRQGRVSDIEVLTRIADGLQLPDQARLLLGLAPAGSFTFSPNPTVPRQRAQLRDAEKPTATTAPVHVAICGSRAPDTDAGVIDAAVRCLARLVMSRGYKVSHGPVGVGIEVMTYIADQYRPPDISRALGLFGHRNVIQDAQFVIVLGGGTGTQTEIDLALSMGKPVIALPASGGTARRFYHQAARDHRLRASLDEERFAALNACADPGEDFVRIVEQLISNDSGAAND</sequence>
<dbReference type="SUPFAM" id="SSF102405">
    <property type="entry name" value="MCP/YpsA-like"/>
    <property type="match status" value="1"/>
</dbReference>
<dbReference type="EMBL" id="JACCBT010000001">
    <property type="protein sequence ID" value="NYE10091.1"/>
    <property type="molecule type" value="Genomic_DNA"/>
</dbReference>
<reference evidence="1 2" key="1">
    <citation type="submission" date="2020-07" db="EMBL/GenBank/DDBJ databases">
        <title>Sequencing the genomes of 1000 actinobacteria strains.</title>
        <authorList>
            <person name="Klenk H.-P."/>
        </authorList>
    </citation>
    <scope>NUCLEOTIDE SEQUENCE [LARGE SCALE GENOMIC DNA]</scope>
    <source>
        <strain evidence="1 2">DSM 43461</strain>
    </source>
</reference>
<dbReference type="Pfam" id="PF18306">
    <property type="entry name" value="LDcluster4"/>
    <property type="match status" value="1"/>
</dbReference>
<dbReference type="AlphaFoldDB" id="A0A7Y9G575"/>
<accession>A0A7Y9G575</accession>
<dbReference type="RefSeq" id="WP_179831651.1">
    <property type="nucleotide sequence ID" value="NZ_BMRD01000005.1"/>
</dbReference>
<dbReference type="Proteomes" id="UP000591272">
    <property type="component" value="Unassembled WGS sequence"/>
</dbReference>
<dbReference type="CDD" id="cd00093">
    <property type="entry name" value="HTH_XRE"/>
    <property type="match status" value="1"/>
</dbReference>
<evidence type="ECO:0000313" key="2">
    <source>
        <dbReference type="Proteomes" id="UP000591272"/>
    </source>
</evidence>
<evidence type="ECO:0000313" key="1">
    <source>
        <dbReference type="EMBL" id="NYE10091.1"/>
    </source>
</evidence>
<comment type="caution">
    <text evidence="1">The sequence shown here is derived from an EMBL/GenBank/DDBJ whole genome shotgun (WGS) entry which is preliminary data.</text>
</comment>
<dbReference type="InterPro" id="IPR001387">
    <property type="entry name" value="Cro/C1-type_HTH"/>
</dbReference>